<gene>
    <name evidence="3" type="ORF">M422DRAFT_61896</name>
</gene>
<accession>A0A0C9TH70</accession>
<dbReference type="GO" id="GO:0016020">
    <property type="term" value="C:membrane"/>
    <property type="evidence" value="ECO:0007669"/>
    <property type="project" value="InterPro"/>
</dbReference>
<dbReference type="InterPro" id="IPR002685">
    <property type="entry name" value="Glyco_trans_15"/>
</dbReference>
<evidence type="ECO:0000256" key="1">
    <source>
        <dbReference type="ARBA" id="ARBA00007677"/>
    </source>
</evidence>
<dbReference type="Proteomes" id="UP000054279">
    <property type="component" value="Unassembled WGS sequence"/>
</dbReference>
<dbReference type="GO" id="GO:0000026">
    <property type="term" value="F:alpha-1,2-mannosyltransferase activity"/>
    <property type="evidence" value="ECO:0007669"/>
    <property type="project" value="TreeGrafter"/>
</dbReference>
<dbReference type="GO" id="GO:0000032">
    <property type="term" value="P:cell wall mannoprotein biosynthetic process"/>
    <property type="evidence" value="ECO:0007669"/>
    <property type="project" value="TreeGrafter"/>
</dbReference>
<dbReference type="Pfam" id="PF01793">
    <property type="entry name" value="Glyco_transf_15"/>
    <property type="match status" value="1"/>
</dbReference>
<dbReference type="PANTHER" id="PTHR31121:SF6">
    <property type="entry name" value="ALPHA-1,2 MANNOSYLTRANSFERASE KTR1"/>
    <property type="match status" value="1"/>
</dbReference>
<dbReference type="InterPro" id="IPR029044">
    <property type="entry name" value="Nucleotide-diphossugar_trans"/>
</dbReference>
<dbReference type="GO" id="GO:0005794">
    <property type="term" value="C:Golgi apparatus"/>
    <property type="evidence" value="ECO:0007669"/>
    <property type="project" value="TreeGrafter"/>
</dbReference>
<evidence type="ECO:0000256" key="2">
    <source>
        <dbReference type="ARBA" id="ARBA00022679"/>
    </source>
</evidence>
<dbReference type="GO" id="GO:0006487">
    <property type="term" value="P:protein N-linked glycosylation"/>
    <property type="evidence" value="ECO:0007669"/>
    <property type="project" value="TreeGrafter"/>
</dbReference>
<organism evidence="3 4">
    <name type="scientific">Sphaerobolus stellatus (strain SS14)</name>
    <dbReference type="NCBI Taxonomy" id="990650"/>
    <lineage>
        <taxon>Eukaryota</taxon>
        <taxon>Fungi</taxon>
        <taxon>Dikarya</taxon>
        <taxon>Basidiomycota</taxon>
        <taxon>Agaricomycotina</taxon>
        <taxon>Agaricomycetes</taxon>
        <taxon>Phallomycetidae</taxon>
        <taxon>Geastrales</taxon>
        <taxon>Sphaerobolaceae</taxon>
        <taxon>Sphaerobolus</taxon>
    </lineage>
</organism>
<protein>
    <submittedName>
        <fullName evidence="3">Glycosyltransferase family 15 protein</fullName>
    </submittedName>
</protein>
<sequence length="159" mass="18825">MQDNDKVYGFIMTLFEFPSTVRTLWETVLEFTIENRQFLASDNAVNFIFDDGGKTYNMCHCINFEIADMEFWRGEAYSAYFDHLNRAGGFYYERWGDAPVHSLAAALFLSKNKLHFFNDIGYRHTQYLHCPQKELHDKGNVDYDPHSCLWRYGRIFLSQ</sequence>
<dbReference type="EMBL" id="KN837297">
    <property type="protein sequence ID" value="KIJ28833.1"/>
    <property type="molecule type" value="Genomic_DNA"/>
</dbReference>
<dbReference type="Gene3D" id="3.90.550.10">
    <property type="entry name" value="Spore Coat Polysaccharide Biosynthesis Protein SpsA, Chain A"/>
    <property type="match status" value="1"/>
</dbReference>
<reference evidence="3 4" key="1">
    <citation type="submission" date="2014-06" db="EMBL/GenBank/DDBJ databases">
        <title>Evolutionary Origins and Diversification of the Mycorrhizal Mutualists.</title>
        <authorList>
            <consortium name="DOE Joint Genome Institute"/>
            <consortium name="Mycorrhizal Genomics Consortium"/>
            <person name="Kohler A."/>
            <person name="Kuo A."/>
            <person name="Nagy L.G."/>
            <person name="Floudas D."/>
            <person name="Copeland A."/>
            <person name="Barry K.W."/>
            <person name="Cichocki N."/>
            <person name="Veneault-Fourrey C."/>
            <person name="LaButti K."/>
            <person name="Lindquist E.A."/>
            <person name="Lipzen A."/>
            <person name="Lundell T."/>
            <person name="Morin E."/>
            <person name="Murat C."/>
            <person name="Riley R."/>
            <person name="Ohm R."/>
            <person name="Sun H."/>
            <person name="Tunlid A."/>
            <person name="Henrissat B."/>
            <person name="Grigoriev I.V."/>
            <person name="Hibbett D.S."/>
            <person name="Martin F."/>
        </authorList>
    </citation>
    <scope>NUCLEOTIDE SEQUENCE [LARGE SCALE GENOMIC DNA]</scope>
    <source>
        <strain evidence="3 4">SS14</strain>
    </source>
</reference>
<dbReference type="HOGENOM" id="CLU_131096_0_0_1"/>
<keyword evidence="4" id="KW-1185">Reference proteome</keyword>
<dbReference type="AlphaFoldDB" id="A0A0C9TH70"/>
<keyword evidence="2 3" id="KW-0808">Transferase</keyword>
<evidence type="ECO:0000313" key="3">
    <source>
        <dbReference type="EMBL" id="KIJ28833.1"/>
    </source>
</evidence>
<dbReference type="SUPFAM" id="SSF53448">
    <property type="entry name" value="Nucleotide-diphospho-sugar transferases"/>
    <property type="match status" value="1"/>
</dbReference>
<dbReference type="OrthoDB" id="439943at2759"/>
<comment type="similarity">
    <text evidence="1">Belongs to the glycosyltransferase 15 family.</text>
</comment>
<proteinExistence type="inferred from homology"/>
<evidence type="ECO:0000313" key="4">
    <source>
        <dbReference type="Proteomes" id="UP000054279"/>
    </source>
</evidence>
<dbReference type="PANTHER" id="PTHR31121">
    <property type="entry name" value="ALPHA-1,2 MANNOSYLTRANSFERASE KTR1"/>
    <property type="match status" value="1"/>
</dbReference>
<name>A0A0C9TH70_SPHS4</name>